<dbReference type="EMBL" id="JAYMYQ010000004">
    <property type="protein sequence ID" value="KAK7337218.1"/>
    <property type="molecule type" value="Genomic_DNA"/>
</dbReference>
<dbReference type="InterPro" id="IPR036514">
    <property type="entry name" value="SGNH_hydro_sf"/>
</dbReference>
<evidence type="ECO:0000313" key="7">
    <source>
        <dbReference type="Proteomes" id="UP001367508"/>
    </source>
</evidence>
<keyword evidence="5" id="KW-0732">Signal</keyword>
<proteinExistence type="inferred from homology"/>
<evidence type="ECO:0000256" key="4">
    <source>
        <dbReference type="ARBA" id="ARBA00023098"/>
    </source>
</evidence>
<dbReference type="Gene3D" id="3.40.50.1110">
    <property type="entry name" value="SGNH hydrolase"/>
    <property type="match status" value="1"/>
</dbReference>
<dbReference type="Pfam" id="PF00657">
    <property type="entry name" value="Lipase_GDSL"/>
    <property type="match status" value="1"/>
</dbReference>
<dbReference type="Proteomes" id="UP001367508">
    <property type="component" value="Unassembled WGS sequence"/>
</dbReference>
<comment type="similarity">
    <text evidence="1">Belongs to the 'GDSL' lipolytic enzyme family.</text>
</comment>
<gene>
    <name evidence="6" type="ORF">VNO77_17781</name>
</gene>
<accession>A0AAN9QN09</accession>
<keyword evidence="2" id="KW-0378">Hydrolase</keyword>
<dbReference type="AlphaFoldDB" id="A0AAN9QN09"/>
<organism evidence="6 7">
    <name type="scientific">Canavalia gladiata</name>
    <name type="common">Sword bean</name>
    <name type="synonym">Dolichos gladiatus</name>
    <dbReference type="NCBI Taxonomy" id="3824"/>
    <lineage>
        <taxon>Eukaryota</taxon>
        <taxon>Viridiplantae</taxon>
        <taxon>Streptophyta</taxon>
        <taxon>Embryophyta</taxon>
        <taxon>Tracheophyta</taxon>
        <taxon>Spermatophyta</taxon>
        <taxon>Magnoliopsida</taxon>
        <taxon>eudicotyledons</taxon>
        <taxon>Gunneridae</taxon>
        <taxon>Pentapetalae</taxon>
        <taxon>rosids</taxon>
        <taxon>fabids</taxon>
        <taxon>Fabales</taxon>
        <taxon>Fabaceae</taxon>
        <taxon>Papilionoideae</taxon>
        <taxon>50 kb inversion clade</taxon>
        <taxon>NPAAA clade</taxon>
        <taxon>indigoferoid/millettioid clade</taxon>
        <taxon>Phaseoleae</taxon>
        <taxon>Canavalia</taxon>
    </lineage>
</organism>
<evidence type="ECO:0000256" key="3">
    <source>
        <dbReference type="ARBA" id="ARBA00022963"/>
    </source>
</evidence>
<dbReference type="InterPro" id="IPR001087">
    <property type="entry name" value="GDSL"/>
</dbReference>
<dbReference type="SUPFAM" id="SSF52266">
    <property type="entry name" value="SGNH hydrolase"/>
    <property type="match status" value="1"/>
</dbReference>
<keyword evidence="3" id="KW-0442">Lipid degradation</keyword>
<evidence type="ECO:0000313" key="6">
    <source>
        <dbReference type="EMBL" id="KAK7337218.1"/>
    </source>
</evidence>
<dbReference type="GO" id="GO:0016788">
    <property type="term" value="F:hydrolase activity, acting on ester bonds"/>
    <property type="evidence" value="ECO:0007669"/>
    <property type="project" value="InterPro"/>
</dbReference>
<dbReference type="PANTHER" id="PTHR46020:SF32">
    <property type="entry name" value="GDSL ESTERASE_LIPASE"/>
    <property type="match status" value="1"/>
</dbReference>
<feature type="signal peptide" evidence="5">
    <location>
        <begin position="1"/>
        <end position="23"/>
    </location>
</feature>
<dbReference type="PANTHER" id="PTHR46020">
    <property type="entry name" value="OSJNBB0059K02.9 PROTEIN"/>
    <property type="match status" value="1"/>
</dbReference>
<dbReference type="InterPro" id="IPR035669">
    <property type="entry name" value="SGNH_plant_lipase-like"/>
</dbReference>
<protein>
    <submittedName>
        <fullName evidence="6">Uncharacterized protein</fullName>
    </submittedName>
</protein>
<keyword evidence="4" id="KW-0443">Lipid metabolism</keyword>
<evidence type="ECO:0000256" key="5">
    <source>
        <dbReference type="SAM" id="SignalP"/>
    </source>
</evidence>
<name>A0AAN9QN09_CANGL</name>
<feature type="chain" id="PRO_5043042354" evidence="5">
    <location>
        <begin position="24"/>
        <end position="356"/>
    </location>
</feature>
<keyword evidence="7" id="KW-1185">Reference proteome</keyword>
<evidence type="ECO:0000256" key="2">
    <source>
        <dbReference type="ARBA" id="ARBA00022801"/>
    </source>
</evidence>
<dbReference type="CDD" id="cd01837">
    <property type="entry name" value="SGNH_plant_lipase_like"/>
    <property type="match status" value="1"/>
</dbReference>
<reference evidence="6 7" key="1">
    <citation type="submission" date="2024-01" db="EMBL/GenBank/DDBJ databases">
        <title>The genomes of 5 underutilized Papilionoideae crops provide insights into root nodulation and disease resistanc.</title>
        <authorList>
            <person name="Jiang F."/>
        </authorList>
    </citation>
    <scope>NUCLEOTIDE SEQUENCE [LARGE SCALE GENOMIC DNA]</scope>
    <source>
        <strain evidence="6">LVBAO_FW01</strain>
        <tissue evidence="6">Leaves</tissue>
    </source>
</reference>
<sequence length="356" mass="39192">MDSYKHIFPFLSLFLILLHLSGQRVLQAEAGPTKLFVFGDSYADTGNIPEGISSSWNVPYGVTFPGKPAGRFSDGRVSTDFFAPIDFVITKNSCACDAAKYLKLKSPIPYRLSEASREDVKYGVNFAFGGTGVFDTLVQGPNMTTQIDSLEQLTKDKIYSASDLAQSLALVSVAGNDYGHYTRRNGTLQGFPSFVGSVVNQIRRNLIRIKGLGVKKIVVGGIEPIGCLPSATSATSFQRCNTTSNGFALLHNRLLKQAVAKLNQESEDHSTFIVLDLYDIFISVLNNDPSKLKPCCVGVSSEYSCGSVDENNVKKYRLCDDPKSAFFWDNVHPTDAGWKTVYHNLQIKKPLQLIHY</sequence>
<dbReference type="GO" id="GO:0016042">
    <property type="term" value="P:lipid catabolic process"/>
    <property type="evidence" value="ECO:0007669"/>
    <property type="project" value="UniProtKB-KW"/>
</dbReference>
<comment type="caution">
    <text evidence="6">The sequence shown here is derived from an EMBL/GenBank/DDBJ whole genome shotgun (WGS) entry which is preliminary data.</text>
</comment>
<evidence type="ECO:0000256" key="1">
    <source>
        <dbReference type="ARBA" id="ARBA00008668"/>
    </source>
</evidence>